<dbReference type="AlphaFoldDB" id="A0A1L7I9G8"/>
<dbReference type="KEGG" id="gfl:GRFL_3028"/>
<organism evidence="1 2">
    <name type="scientific">Christiangramia flava JLT2011</name>
    <dbReference type="NCBI Taxonomy" id="1229726"/>
    <lineage>
        <taxon>Bacteria</taxon>
        <taxon>Pseudomonadati</taxon>
        <taxon>Bacteroidota</taxon>
        <taxon>Flavobacteriia</taxon>
        <taxon>Flavobacteriales</taxon>
        <taxon>Flavobacteriaceae</taxon>
        <taxon>Christiangramia</taxon>
    </lineage>
</organism>
<proteinExistence type="predicted"/>
<dbReference type="STRING" id="1229726.GRFL_3028"/>
<dbReference type="Proteomes" id="UP000186230">
    <property type="component" value="Chromosome"/>
</dbReference>
<reference evidence="1 2" key="1">
    <citation type="submission" date="2016-07" db="EMBL/GenBank/DDBJ databases">
        <title>Multi-omics approach to identify versatile polysaccharide utilization systems of a marine flavobacterium Gramella flava.</title>
        <authorList>
            <person name="Tang K."/>
        </authorList>
    </citation>
    <scope>NUCLEOTIDE SEQUENCE [LARGE SCALE GENOMIC DNA]</scope>
    <source>
        <strain evidence="1 2">JLT2011</strain>
    </source>
</reference>
<sequence length="144" mass="16506">MKKILIAILAITIVQSIFSQERISELSFEYEASSRGFYQRIKVEKGILFFQENRNKSKDVTVEIDEKQWEKLVGLVKKVELESLSLFKAPSKRREIDGAAIAKLKVIKNENEFTSTNFDHGNPPLEIKNLVNYIISLSQSGKKD</sequence>
<protein>
    <submittedName>
        <fullName evidence="1">Uncharacterized protein</fullName>
    </submittedName>
</protein>
<accession>A0A1L7I9G8</accession>
<evidence type="ECO:0000313" key="2">
    <source>
        <dbReference type="Proteomes" id="UP000186230"/>
    </source>
</evidence>
<dbReference type="OrthoDB" id="1446480at2"/>
<name>A0A1L7I9G8_9FLAO</name>
<dbReference type="EMBL" id="CP016359">
    <property type="protein sequence ID" value="APU69752.1"/>
    <property type="molecule type" value="Genomic_DNA"/>
</dbReference>
<evidence type="ECO:0000313" key="1">
    <source>
        <dbReference type="EMBL" id="APU69752.1"/>
    </source>
</evidence>
<keyword evidence="2" id="KW-1185">Reference proteome</keyword>
<dbReference type="RefSeq" id="WP_009778905.1">
    <property type="nucleotide sequence ID" value="NZ_AMRU01000005.1"/>
</dbReference>
<gene>
    <name evidence="1" type="ORF">GRFL_3028</name>
</gene>